<name>A0A9Q7XVW3_9BURK</name>
<geneLocation type="plasmid" evidence="4">
    <name>cbm2636_mp</name>
</geneLocation>
<organism evidence="3 4">
    <name type="scientific">Cupriavidus taiwanensis</name>
    <dbReference type="NCBI Taxonomy" id="164546"/>
    <lineage>
        <taxon>Bacteria</taxon>
        <taxon>Pseudomonadati</taxon>
        <taxon>Pseudomonadota</taxon>
        <taxon>Betaproteobacteria</taxon>
        <taxon>Burkholderiales</taxon>
        <taxon>Burkholderiaceae</taxon>
        <taxon>Cupriavidus</taxon>
    </lineage>
</organism>
<evidence type="ECO:0000256" key="1">
    <source>
        <dbReference type="ARBA" id="ARBA00006987"/>
    </source>
</evidence>
<protein>
    <submittedName>
        <fullName evidence="3">Extra-cytoplasmic solute receptor</fullName>
    </submittedName>
</protein>
<dbReference type="Pfam" id="PF03401">
    <property type="entry name" value="TctC"/>
    <property type="match status" value="1"/>
</dbReference>
<evidence type="ECO:0000313" key="4">
    <source>
        <dbReference type="Proteomes" id="UP000254259"/>
    </source>
</evidence>
<keyword evidence="3" id="KW-0614">Plasmid</keyword>
<dbReference type="Gene3D" id="3.40.190.10">
    <property type="entry name" value="Periplasmic binding protein-like II"/>
    <property type="match status" value="1"/>
</dbReference>
<evidence type="ECO:0000313" key="3">
    <source>
        <dbReference type="EMBL" id="SPD67423.1"/>
    </source>
</evidence>
<proteinExistence type="inferred from homology"/>
<comment type="similarity">
    <text evidence="1">Belongs to the UPF0065 (bug) family.</text>
</comment>
<feature type="signal peptide" evidence="2">
    <location>
        <begin position="1"/>
        <end position="29"/>
    </location>
</feature>
<dbReference type="RefSeq" id="WP_115712983.1">
    <property type="nucleotide sequence ID" value="NZ_LT984814.1"/>
</dbReference>
<accession>A0A9Q7XVW3</accession>
<keyword evidence="3" id="KW-0675">Receptor</keyword>
<dbReference type="Proteomes" id="UP000254259">
    <property type="component" value="Plasmid CBM2636_mp"/>
</dbReference>
<gene>
    <name evidence="3" type="ORF">CBM2636_MP20273</name>
</gene>
<reference evidence="3 4" key="1">
    <citation type="submission" date="2018-01" db="EMBL/GenBank/DDBJ databases">
        <authorList>
            <person name="Clerissi C."/>
        </authorList>
    </citation>
    <scope>NUCLEOTIDE SEQUENCE [LARGE SCALE GENOMIC DNA]</scope>
    <source>
        <strain evidence="3">Cupriavidus taiwanensis SWF 66322</strain>
        <plasmid evidence="4">cbm2636_mp</plasmid>
    </source>
</reference>
<dbReference type="EMBL" id="LT984814">
    <property type="protein sequence ID" value="SPD67423.1"/>
    <property type="molecule type" value="Genomic_DNA"/>
</dbReference>
<keyword evidence="2" id="KW-0732">Signal</keyword>
<evidence type="ECO:0000256" key="2">
    <source>
        <dbReference type="SAM" id="SignalP"/>
    </source>
</evidence>
<dbReference type="InterPro" id="IPR005064">
    <property type="entry name" value="BUG"/>
</dbReference>
<dbReference type="PIRSF" id="PIRSF017082">
    <property type="entry name" value="YflP"/>
    <property type="match status" value="1"/>
</dbReference>
<feature type="chain" id="PRO_5040115917" evidence="2">
    <location>
        <begin position="30"/>
        <end position="332"/>
    </location>
</feature>
<dbReference type="Gene3D" id="3.40.190.150">
    <property type="entry name" value="Bordetella uptake gene, domain 1"/>
    <property type="match status" value="1"/>
</dbReference>
<sequence>MLFLNSLQRLAPALALALALGISAAPAMARAASGEAPVRIVVGFAAGGALDIFARTLAEKLRVSLDTPVLVENRPGASARLALENVKRAPPDGKTVLISPAPPFTIFPLTYKRLAYDPDKDLVPVAYLADVPLVASASINQPYRTMPEYLAWVKRHPDKGGVGLVTLGGSIHFGVLSLGKSIGVPLLPTAYRGAVMMLADEIGGTLPLGIDAVGGQMELYRAGRIRFLGVTGTRRSSLLPDVPTLAEAGAPGFETASGWYSAFVPAGTPPAAVARIEKALLDAVKDPAVRDKMAALGMEMNGKPGDALRKLIQAQRAQWEPVVAASGFTASE</sequence>
<dbReference type="PANTHER" id="PTHR42928:SF5">
    <property type="entry name" value="BLR1237 PROTEIN"/>
    <property type="match status" value="1"/>
</dbReference>
<dbReference type="InterPro" id="IPR042100">
    <property type="entry name" value="Bug_dom1"/>
</dbReference>
<dbReference type="PANTHER" id="PTHR42928">
    <property type="entry name" value="TRICARBOXYLATE-BINDING PROTEIN"/>
    <property type="match status" value="1"/>
</dbReference>
<dbReference type="AlphaFoldDB" id="A0A9Q7XVW3"/>